<comment type="caution">
    <text evidence="1">The sequence shown here is derived from an EMBL/GenBank/DDBJ whole genome shotgun (WGS) entry which is preliminary data.</text>
</comment>
<protein>
    <submittedName>
        <fullName evidence="1">Uncharacterized protein</fullName>
    </submittedName>
</protein>
<name>A0A848KY99_9ACTN</name>
<accession>A0A848KY99</accession>
<dbReference type="Proteomes" id="UP000550729">
    <property type="component" value="Unassembled WGS sequence"/>
</dbReference>
<gene>
    <name evidence="1" type="ORF">HH308_18520</name>
</gene>
<proteinExistence type="predicted"/>
<organism evidence="1 2">
    <name type="scientific">Gordonia asplenii</name>
    <dbReference type="NCBI Taxonomy" id="2725283"/>
    <lineage>
        <taxon>Bacteria</taxon>
        <taxon>Bacillati</taxon>
        <taxon>Actinomycetota</taxon>
        <taxon>Actinomycetes</taxon>
        <taxon>Mycobacteriales</taxon>
        <taxon>Gordoniaceae</taxon>
        <taxon>Gordonia</taxon>
    </lineage>
</organism>
<dbReference type="AlphaFoldDB" id="A0A848KY99"/>
<dbReference type="EMBL" id="JABBNB010000020">
    <property type="protein sequence ID" value="NMO03212.1"/>
    <property type="molecule type" value="Genomic_DNA"/>
</dbReference>
<sequence length="72" mass="7737">MRRGSGILGFVVVIWLVIGVVAAVQRDYFSSQETNCATAGTIALTIISGPLNYMGLNPKVKDCNVRIPEPSK</sequence>
<evidence type="ECO:0000313" key="2">
    <source>
        <dbReference type="Proteomes" id="UP000550729"/>
    </source>
</evidence>
<keyword evidence="2" id="KW-1185">Reference proteome</keyword>
<evidence type="ECO:0000313" key="1">
    <source>
        <dbReference type="EMBL" id="NMO03212.1"/>
    </source>
</evidence>
<dbReference type="RefSeq" id="WP_170195705.1">
    <property type="nucleotide sequence ID" value="NZ_JABBNB010000020.1"/>
</dbReference>
<reference evidence="1 2" key="1">
    <citation type="submission" date="2020-04" db="EMBL/GenBank/DDBJ databases">
        <title>Gordonia sp. nov. TBRC 11910.</title>
        <authorList>
            <person name="Suriyachadkun C."/>
        </authorList>
    </citation>
    <scope>NUCLEOTIDE SEQUENCE [LARGE SCALE GENOMIC DNA]</scope>
    <source>
        <strain evidence="1 2">TBRC 11910</strain>
    </source>
</reference>